<dbReference type="Pfam" id="PF13855">
    <property type="entry name" value="LRR_8"/>
    <property type="match status" value="3"/>
</dbReference>
<organism evidence="8 9">
    <name type="scientific">Gorilla gorilla gorilla</name>
    <name type="common">Western lowland gorilla</name>
    <dbReference type="NCBI Taxonomy" id="9595"/>
    <lineage>
        <taxon>Eukaryota</taxon>
        <taxon>Metazoa</taxon>
        <taxon>Chordata</taxon>
        <taxon>Craniata</taxon>
        <taxon>Vertebrata</taxon>
        <taxon>Euteleostomi</taxon>
        <taxon>Mammalia</taxon>
        <taxon>Eutheria</taxon>
        <taxon>Euarchontoglires</taxon>
        <taxon>Primates</taxon>
        <taxon>Haplorrhini</taxon>
        <taxon>Catarrhini</taxon>
        <taxon>Hominidae</taxon>
        <taxon>Gorilla</taxon>
    </lineage>
</organism>
<dbReference type="InterPro" id="IPR003591">
    <property type="entry name" value="Leu-rich_rpt_typical-subtyp"/>
</dbReference>
<name>A0A2I2Y9R5_GORGO</name>
<reference evidence="8" key="4">
    <citation type="submission" date="2025-09" db="UniProtKB">
        <authorList>
            <consortium name="Ensembl"/>
        </authorList>
    </citation>
    <scope>IDENTIFICATION</scope>
</reference>
<dbReference type="Pfam" id="PF01463">
    <property type="entry name" value="LRRCT"/>
    <property type="match status" value="1"/>
</dbReference>
<dbReference type="PROSITE" id="PS51450">
    <property type="entry name" value="LRR"/>
    <property type="match status" value="2"/>
</dbReference>
<dbReference type="PANTHER" id="PTHR24369">
    <property type="entry name" value="ANTIGEN BSP, PUTATIVE-RELATED"/>
    <property type="match status" value="1"/>
</dbReference>
<feature type="domain" description="LRRNT" evidence="6">
    <location>
        <begin position="33"/>
        <end position="65"/>
    </location>
</feature>
<reference evidence="9" key="1">
    <citation type="submission" date="2011-05" db="EMBL/GenBank/DDBJ databases">
        <title>Insights into the evolution of the great apes provided by the gorilla genome.</title>
        <authorList>
            <person name="Scally A."/>
        </authorList>
    </citation>
    <scope>NUCLEOTIDE SEQUENCE [LARGE SCALE GENOMIC DNA]</scope>
</reference>
<dbReference type="PANTHER" id="PTHR24369:SF196">
    <property type="entry name" value="RETICULON 4 RECEPTOR LIKE 1"/>
    <property type="match status" value="1"/>
</dbReference>
<evidence type="ECO:0000256" key="2">
    <source>
        <dbReference type="ARBA" id="ARBA00022729"/>
    </source>
</evidence>
<feature type="chain" id="PRO_5014168502" evidence="5">
    <location>
        <begin position="33"/>
        <end position="409"/>
    </location>
</feature>
<dbReference type="GeneTree" id="ENSGT00940000157322"/>
<dbReference type="SMART" id="SM00013">
    <property type="entry name" value="LRRNT"/>
    <property type="match status" value="2"/>
</dbReference>
<dbReference type="Gene3D" id="3.80.10.10">
    <property type="entry name" value="Ribonuclease Inhibitor"/>
    <property type="match status" value="3"/>
</dbReference>
<dbReference type="Ensembl" id="ENSGGOT00000065582.1">
    <property type="protein sequence ID" value="ENSGGOP00000031656.1"/>
    <property type="gene ID" value="ENSGGOG00000005553.3"/>
</dbReference>
<feature type="domain" description="LRRNT" evidence="6">
    <location>
        <begin position="281"/>
        <end position="313"/>
    </location>
</feature>
<dbReference type="Pfam" id="PF01462">
    <property type="entry name" value="LRRNT"/>
    <property type="match status" value="2"/>
</dbReference>
<protein>
    <submittedName>
        <fullName evidence="8">Slit guidance ligand 1</fullName>
    </submittedName>
</protein>
<gene>
    <name evidence="8" type="primary">SLIT1</name>
</gene>
<keyword evidence="1" id="KW-0433">Leucine-rich repeat</keyword>
<dbReference type="Bgee" id="ENSGGOG00000005553">
    <property type="expression patterns" value="Expressed in prefrontal cortex and 2 other cell types or tissues"/>
</dbReference>
<keyword evidence="9" id="KW-1185">Reference proteome</keyword>
<dbReference type="EMBL" id="CABD030075556">
    <property type="status" value="NOT_ANNOTATED_CDS"/>
    <property type="molecule type" value="Genomic_DNA"/>
</dbReference>
<accession>A0A2I2Y9R5</accession>
<dbReference type="EMBL" id="CABD030075555">
    <property type="status" value="NOT_ANNOTATED_CDS"/>
    <property type="molecule type" value="Genomic_DNA"/>
</dbReference>
<dbReference type="FunFam" id="3.80.10.10:FF:000032">
    <property type="entry name" value="Slit homolog 2 (Drosophila)"/>
    <property type="match status" value="1"/>
</dbReference>
<dbReference type="InterPro" id="IPR000483">
    <property type="entry name" value="Cys-rich_flank_reg_C"/>
</dbReference>
<evidence type="ECO:0000313" key="9">
    <source>
        <dbReference type="Proteomes" id="UP000001519"/>
    </source>
</evidence>
<dbReference type="SMART" id="SM00082">
    <property type="entry name" value="LRRCT"/>
    <property type="match status" value="1"/>
</dbReference>
<evidence type="ECO:0000256" key="4">
    <source>
        <dbReference type="ARBA" id="ARBA00023180"/>
    </source>
</evidence>
<evidence type="ECO:0000256" key="1">
    <source>
        <dbReference type="ARBA" id="ARBA00022614"/>
    </source>
</evidence>
<sequence length="409" mass="45052">MALTPGWGSSAGPVRPELWLLLWAAAWRLGASACPALCTCTGTTVDCHGTGLQAIPKNIPRNTERLELNGNNITRIHKNDFAGLKQLRVLQLMENQIGAVERGAFDDMKELERLRLNRNQLHMLPELLFQNNQALSRLDLSENAIQAIPRKAFRGATDLKNLQLDKNRISCIEEGAFRALRGLEVLTLNNNNITTIPVSSFNHMPKLRTFRLHSNHLFCDCHLAWLSQWLRQRPTIGLFTQCSGPASLRGLNVAEVQKSEFSCSGQGEAGRVPTCTLSSGSCPAMCTCSNGIVDCRGKGLTAIPANLPETMTEIRLELNGIKSIPPGAFSPYRKLRRIDLSNNQIAEIAPDAFQGLRSLNSLHTGPVTCPHTTGTHSSHCRAFAVAVPHSRNDLEAMFEDEVPRIFYSA</sequence>
<keyword evidence="4" id="KW-0325">Glycoprotein</keyword>
<reference evidence="8 9" key="2">
    <citation type="journal article" date="2012" name="Nature">
        <title>Insights into hominid evolution from the gorilla genome sequence.</title>
        <authorList>
            <person name="Scally A."/>
            <person name="Dutheil J.Y."/>
            <person name="Hillier L.W."/>
            <person name="Jordan G.E."/>
            <person name="Goodhead I."/>
            <person name="Herrero J."/>
            <person name="Hobolth A."/>
            <person name="Lappalainen T."/>
            <person name="Mailund T."/>
            <person name="Marques-Bonet T."/>
            <person name="McCarthy S."/>
            <person name="Montgomery S.H."/>
            <person name="Schwalie P.C."/>
            <person name="Tang Y.A."/>
            <person name="Ward M.C."/>
            <person name="Xue Y."/>
            <person name="Yngvadottir B."/>
            <person name="Alkan C."/>
            <person name="Andersen L.N."/>
            <person name="Ayub Q."/>
            <person name="Ball E.V."/>
            <person name="Beal K."/>
            <person name="Bradley B.J."/>
            <person name="Chen Y."/>
            <person name="Clee C.M."/>
            <person name="Fitzgerald S."/>
            <person name="Graves T.A."/>
            <person name="Gu Y."/>
            <person name="Heath P."/>
            <person name="Heger A."/>
            <person name="Karakoc E."/>
            <person name="Kolb-Kokocinski A."/>
            <person name="Laird G.K."/>
            <person name="Lunter G."/>
            <person name="Meader S."/>
            <person name="Mort M."/>
            <person name="Mullikin J.C."/>
            <person name="Munch K."/>
            <person name="O'Connor T.D."/>
            <person name="Phillips A.D."/>
            <person name="Prado-Martinez J."/>
            <person name="Rogers A.S."/>
            <person name="Sajjadian S."/>
            <person name="Schmidt D."/>
            <person name="Shaw K."/>
            <person name="Simpson J.T."/>
            <person name="Stenson P.D."/>
            <person name="Turner D.J."/>
            <person name="Vigilant L."/>
            <person name="Vilella A.J."/>
            <person name="Whitener W."/>
            <person name="Zhu B."/>
            <person name="Cooper D.N."/>
            <person name="de Jong P."/>
            <person name="Dermitzakis E.T."/>
            <person name="Eichler E.E."/>
            <person name="Flicek P."/>
            <person name="Goldman N."/>
            <person name="Mundy N.I."/>
            <person name="Ning Z."/>
            <person name="Odom D.T."/>
            <person name="Ponting C.P."/>
            <person name="Quail M.A."/>
            <person name="Ryder O.A."/>
            <person name="Searle S.M."/>
            <person name="Warren W.C."/>
            <person name="Wilson R.K."/>
            <person name="Schierup M.H."/>
            <person name="Rogers J."/>
            <person name="Tyler-Smith C."/>
            <person name="Durbin R."/>
        </authorList>
    </citation>
    <scope>NUCLEOTIDE SEQUENCE [LARGE SCALE GENOMIC DNA]</scope>
</reference>
<dbReference type="SMART" id="SM00369">
    <property type="entry name" value="LRR_TYP"/>
    <property type="match status" value="8"/>
</dbReference>
<evidence type="ECO:0000259" key="6">
    <source>
        <dbReference type="SMART" id="SM00013"/>
    </source>
</evidence>
<keyword evidence="3" id="KW-0677">Repeat</keyword>
<evidence type="ECO:0000259" key="7">
    <source>
        <dbReference type="SMART" id="SM00082"/>
    </source>
</evidence>
<evidence type="ECO:0000313" key="8">
    <source>
        <dbReference type="Ensembl" id="ENSGGOP00000031656.1"/>
    </source>
</evidence>
<evidence type="ECO:0000256" key="5">
    <source>
        <dbReference type="SAM" id="SignalP"/>
    </source>
</evidence>
<evidence type="ECO:0000256" key="3">
    <source>
        <dbReference type="ARBA" id="ARBA00022737"/>
    </source>
</evidence>
<dbReference type="InterPro" id="IPR032675">
    <property type="entry name" value="LRR_dom_sf"/>
</dbReference>
<dbReference type="InterPro" id="IPR050541">
    <property type="entry name" value="LRR_TM_domain-containing"/>
</dbReference>
<dbReference type="FunFam" id="3.80.10.10:FF:000290">
    <property type="entry name" value="Slit guidance ligand 1"/>
    <property type="match status" value="1"/>
</dbReference>
<reference evidence="8" key="3">
    <citation type="submission" date="2025-08" db="UniProtKB">
        <authorList>
            <consortium name="Ensembl"/>
        </authorList>
    </citation>
    <scope>IDENTIFICATION</scope>
</reference>
<proteinExistence type="predicted"/>
<dbReference type="InterPro" id="IPR001611">
    <property type="entry name" value="Leu-rich_rpt"/>
</dbReference>
<feature type="signal peptide" evidence="5">
    <location>
        <begin position="1"/>
        <end position="32"/>
    </location>
</feature>
<dbReference type="AlphaFoldDB" id="A0A2I2Y9R5"/>
<feature type="domain" description="LRRCT" evidence="7">
    <location>
        <begin position="215"/>
        <end position="264"/>
    </location>
</feature>
<dbReference type="SUPFAM" id="SSF52058">
    <property type="entry name" value="L domain-like"/>
    <property type="match status" value="2"/>
</dbReference>
<keyword evidence="2 5" id="KW-0732">Signal</keyword>
<dbReference type="InterPro" id="IPR000372">
    <property type="entry name" value="LRRNT"/>
</dbReference>
<dbReference type="Proteomes" id="UP000001519">
    <property type="component" value="Chromosome 10"/>
</dbReference>